<organism evidence="1 2">
    <name type="scientific">Purpureocillium lilacinum</name>
    <name type="common">Paecilomyces lilacinus</name>
    <dbReference type="NCBI Taxonomy" id="33203"/>
    <lineage>
        <taxon>Eukaryota</taxon>
        <taxon>Fungi</taxon>
        <taxon>Dikarya</taxon>
        <taxon>Ascomycota</taxon>
        <taxon>Pezizomycotina</taxon>
        <taxon>Sordariomycetes</taxon>
        <taxon>Hypocreomycetidae</taxon>
        <taxon>Hypocreales</taxon>
        <taxon>Ophiocordycipitaceae</taxon>
        <taxon>Purpureocillium</taxon>
    </lineage>
</organism>
<proteinExistence type="predicted"/>
<name>A0ACC4DQQ6_PURLI</name>
<sequence length="289" mass="30599">MPSHPALASTCIVTAPPGGGRVMGVQGRGPMPDLPLANCKVIITYRLPCARYSPLFNAPNASLPGIFHGLQKRHREFIVPTAAAVECALVPGDGLDGAGRHATEDAQSDGCNEVQAPAAARRSLGPCWTRAQVACIHRMPQEDQSTAGTVISPRYHGTVAFARAKTLLRDREGVRAVRTTSDLQVRKAPETALGMAEVHRPLTERLYRARGAVNGVPAAAPANKPPETPRPSTGFCGRSGAHDTGQRAAMAAPAARAKPCVAESFRGRRLRLNQARGEKAGGSYDRHST</sequence>
<dbReference type="EMBL" id="JBGNUJ010000006">
    <property type="protein sequence ID" value="KAL3958717.1"/>
    <property type="molecule type" value="Genomic_DNA"/>
</dbReference>
<evidence type="ECO:0000313" key="2">
    <source>
        <dbReference type="Proteomes" id="UP001638806"/>
    </source>
</evidence>
<reference evidence="1" key="1">
    <citation type="submission" date="2024-12" db="EMBL/GenBank/DDBJ databases">
        <title>Comparative genomics and development of molecular markers within Purpureocillium lilacinum and among Purpureocillium species.</title>
        <authorList>
            <person name="Yeh Z.-Y."/>
            <person name="Ni N.-T."/>
            <person name="Lo P.-H."/>
            <person name="Mushyakhwo K."/>
            <person name="Lin C.-F."/>
            <person name="Nai Y.-S."/>
        </authorList>
    </citation>
    <scope>NUCLEOTIDE SEQUENCE</scope>
    <source>
        <strain evidence="1">NCHU-NPUST-175</strain>
    </source>
</reference>
<dbReference type="Proteomes" id="UP001638806">
    <property type="component" value="Unassembled WGS sequence"/>
</dbReference>
<gene>
    <name evidence="1" type="ORF">ACCO45_006879</name>
</gene>
<keyword evidence="2" id="KW-1185">Reference proteome</keyword>
<evidence type="ECO:0000313" key="1">
    <source>
        <dbReference type="EMBL" id="KAL3958717.1"/>
    </source>
</evidence>
<protein>
    <submittedName>
        <fullName evidence="1">Uncharacterized protein</fullName>
    </submittedName>
</protein>
<comment type="caution">
    <text evidence="1">The sequence shown here is derived from an EMBL/GenBank/DDBJ whole genome shotgun (WGS) entry which is preliminary data.</text>
</comment>
<accession>A0ACC4DQQ6</accession>